<gene>
    <name evidence="2" type="ORF">UFOPK2656_01573</name>
    <name evidence="3" type="ORF">UFOPK3099_01237</name>
    <name evidence="4" type="ORF">UFOPK3267_01020</name>
    <name evidence="5" type="ORF">UFOPK3651_01105</name>
    <name evidence="6" type="ORF">UFOPK3931_01704</name>
    <name evidence="1" type="ORF">UFOPK4189_01194</name>
</gene>
<evidence type="ECO:0000313" key="5">
    <source>
        <dbReference type="EMBL" id="CAB4925008.1"/>
    </source>
</evidence>
<evidence type="ECO:0000313" key="1">
    <source>
        <dbReference type="EMBL" id="CAB4363415.1"/>
    </source>
</evidence>
<dbReference type="EMBL" id="CAFBMT010000005">
    <property type="protein sequence ID" value="CAB4925008.1"/>
    <property type="molecule type" value="Genomic_DNA"/>
</dbReference>
<dbReference type="EMBL" id="CAFAAV010000081">
    <property type="protein sequence ID" value="CAB4818351.1"/>
    <property type="molecule type" value="Genomic_DNA"/>
</dbReference>
<reference evidence="1" key="1">
    <citation type="submission" date="2020-05" db="EMBL/GenBank/DDBJ databases">
        <authorList>
            <person name="Chiriac C."/>
            <person name="Salcher M."/>
            <person name="Ghai R."/>
            <person name="Kavagutti S V."/>
        </authorList>
    </citation>
    <scope>NUCLEOTIDE SEQUENCE</scope>
</reference>
<accession>A0A6J6A6V9</accession>
<evidence type="ECO:0000313" key="3">
    <source>
        <dbReference type="EMBL" id="CAB4818351.1"/>
    </source>
</evidence>
<name>A0A6J6A6V9_9ZZZZ</name>
<dbReference type="Gene3D" id="3.20.20.210">
    <property type="match status" value="1"/>
</dbReference>
<evidence type="ECO:0000313" key="2">
    <source>
        <dbReference type="EMBL" id="CAB4723625.1"/>
    </source>
</evidence>
<evidence type="ECO:0000313" key="4">
    <source>
        <dbReference type="EMBL" id="CAB4849916.1"/>
    </source>
</evidence>
<evidence type="ECO:0000313" key="6">
    <source>
        <dbReference type="EMBL" id="CAB4994580.1"/>
    </source>
</evidence>
<dbReference type="EMBL" id="CAFBOL010000044">
    <property type="protein sequence ID" value="CAB4994580.1"/>
    <property type="molecule type" value="Genomic_DNA"/>
</dbReference>
<dbReference type="EMBL" id="CAESGF010000005">
    <property type="protein sequence ID" value="CAB4363415.1"/>
    <property type="molecule type" value="Genomic_DNA"/>
</dbReference>
<dbReference type="EMBL" id="CAFBIY010000044">
    <property type="protein sequence ID" value="CAB4849916.1"/>
    <property type="molecule type" value="Genomic_DNA"/>
</dbReference>
<dbReference type="AlphaFoldDB" id="A0A6J6A6V9"/>
<protein>
    <submittedName>
        <fullName evidence="1">Unannotated protein</fullName>
    </submittedName>
</protein>
<proteinExistence type="predicted"/>
<sequence>MVTTLLPSSISNGISTGIGGLPHRDADEAAEFALQHMGMPSVPSLPRRSPAEGAIAQALVGLEGITVGQYGSIAVDPRKIDALAPVVTDLSHDAFTGLRTFLAHASVARAESRFSGPVKWQFVGPVTLGMALVRAGVPMSEAFETAVRSVRDRLQHLMDAVALVLPDSPQVVFIEEPAMAQLMQPGFPLAPDTAIDLVSGALAAVETSAVSGLHVCGMADIPSQLAAGPAILSLPVRPEVAESAGYLVRFLENGGIIAWGVVPTSGPITTSAERPWRHLSALWCELVQRGADPSMLRRQAIITPECGLASHTPAVANRVYAIADEVGRRVRDQAIASRWVLGA</sequence>
<dbReference type="EMBL" id="CAEZYF010000008">
    <property type="protein sequence ID" value="CAB4723625.1"/>
    <property type="molecule type" value="Genomic_DNA"/>
</dbReference>
<dbReference type="SUPFAM" id="SSF51726">
    <property type="entry name" value="UROD/MetE-like"/>
    <property type="match status" value="1"/>
</dbReference>
<dbReference type="InterPro" id="IPR038071">
    <property type="entry name" value="UROD/MetE-like_sf"/>
</dbReference>
<organism evidence="1">
    <name type="scientific">freshwater metagenome</name>
    <dbReference type="NCBI Taxonomy" id="449393"/>
    <lineage>
        <taxon>unclassified sequences</taxon>
        <taxon>metagenomes</taxon>
        <taxon>ecological metagenomes</taxon>
    </lineage>
</organism>